<name>A0ABV0LBQ9_9PSEU</name>
<keyword evidence="2" id="KW-1185">Reference proteome</keyword>
<proteinExistence type="predicted"/>
<sequence>MHKTAVKKTALKKLGARVLIGGLVAIAALLSTGTAAQASYWDFVEWRGKLSQCDADGQLEVRQNGALGYYCAEATDFGWDLYVQRP</sequence>
<comment type="caution">
    <text evidence="1">The sequence shown here is derived from an EMBL/GenBank/DDBJ whole genome shotgun (WGS) entry which is preliminary data.</text>
</comment>
<reference evidence="1 2" key="1">
    <citation type="submission" date="2024-05" db="EMBL/GenBank/DDBJ databases">
        <authorList>
            <person name="Zhao H."/>
            <person name="Xu Y."/>
            <person name="Lin S."/>
            <person name="Spain J.C."/>
            <person name="Zhou N.-Y."/>
        </authorList>
    </citation>
    <scope>NUCLEOTIDE SEQUENCE [LARGE SCALE GENOMIC DNA]</scope>
    <source>
        <strain evidence="1 2">NEAU-NG30</strain>
    </source>
</reference>
<organism evidence="1 2">
    <name type="scientific">Amycolatopsis melonis</name>
    <dbReference type="NCBI Taxonomy" id="3156488"/>
    <lineage>
        <taxon>Bacteria</taxon>
        <taxon>Bacillati</taxon>
        <taxon>Actinomycetota</taxon>
        <taxon>Actinomycetes</taxon>
        <taxon>Pseudonocardiales</taxon>
        <taxon>Pseudonocardiaceae</taxon>
        <taxon>Amycolatopsis</taxon>
    </lineage>
</organism>
<evidence type="ECO:0000313" key="2">
    <source>
        <dbReference type="Proteomes" id="UP001440984"/>
    </source>
</evidence>
<gene>
    <name evidence="1" type="ORF">ABJI51_11720</name>
</gene>
<dbReference type="EMBL" id="JBDZYD010000004">
    <property type="protein sequence ID" value="MEQ0559744.1"/>
    <property type="molecule type" value="Genomic_DNA"/>
</dbReference>
<protein>
    <recommendedName>
        <fullName evidence="3">Secreted protein</fullName>
    </recommendedName>
</protein>
<evidence type="ECO:0000313" key="1">
    <source>
        <dbReference type="EMBL" id="MEQ0559744.1"/>
    </source>
</evidence>
<dbReference type="RefSeq" id="WP_348950051.1">
    <property type="nucleotide sequence ID" value="NZ_JBDZYD010000004.1"/>
</dbReference>
<evidence type="ECO:0008006" key="3">
    <source>
        <dbReference type="Google" id="ProtNLM"/>
    </source>
</evidence>
<dbReference type="Proteomes" id="UP001440984">
    <property type="component" value="Unassembled WGS sequence"/>
</dbReference>
<accession>A0ABV0LBQ9</accession>